<sequence length="121" mass="13891">MDINRTTKHTDNPLPKHTLTAIQDINNAVQNGINSAMLIHTPQTTTSSPHSKKMELRLTPNAHMENRQHSLDRMTKNDSAMDVDKSHHLKRIMNTLLECCEKCMDHRTVFLSHKTHDERSA</sequence>
<protein>
    <submittedName>
        <fullName evidence="1">Uncharacterized protein</fullName>
    </submittedName>
</protein>
<organism evidence="1 2">
    <name type="scientific">Sphaerobolus stellatus (strain SS14)</name>
    <dbReference type="NCBI Taxonomy" id="990650"/>
    <lineage>
        <taxon>Eukaryota</taxon>
        <taxon>Fungi</taxon>
        <taxon>Dikarya</taxon>
        <taxon>Basidiomycota</taxon>
        <taxon>Agaricomycotina</taxon>
        <taxon>Agaricomycetes</taxon>
        <taxon>Phallomycetidae</taxon>
        <taxon>Geastrales</taxon>
        <taxon>Sphaerobolaceae</taxon>
        <taxon>Sphaerobolus</taxon>
    </lineage>
</organism>
<reference evidence="1 2" key="1">
    <citation type="submission" date="2014-06" db="EMBL/GenBank/DDBJ databases">
        <title>Evolutionary Origins and Diversification of the Mycorrhizal Mutualists.</title>
        <authorList>
            <consortium name="DOE Joint Genome Institute"/>
            <consortium name="Mycorrhizal Genomics Consortium"/>
            <person name="Kohler A."/>
            <person name="Kuo A."/>
            <person name="Nagy L.G."/>
            <person name="Floudas D."/>
            <person name="Copeland A."/>
            <person name="Barry K.W."/>
            <person name="Cichocki N."/>
            <person name="Veneault-Fourrey C."/>
            <person name="LaButti K."/>
            <person name="Lindquist E.A."/>
            <person name="Lipzen A."/>
            <person name="Lundell T."/>
            <person name="Morin E."/>
            <person name="Murat C."/>
            <person name="Riley R."/>
            <person name="Ohm R."/>
            <person name="Sun H."/>
            <person name="Tunlid A."/>
            <person name="Henrissat B."/>
            <person name="Grigoriev I.V."/>
            <person name="Hibbett D.S."/>
            <person name="Martin F."/>
        </authorList>
    </citation>
    <scope>NUCLEOTIDE SEQUENCE [LARGE SCALE GENOMIC DNA]</scope>
    <source>
        <strain evidence="1 2">SS14</strain>
    </source>
</reference>
<keyword evidence="2" id="KW-1185">Reference proteome</keyword>
<dbReference type="AlphaFoldDB" id="A0A0C9UN84"/>
<dbReference type="Proteomes" id="UP000054279">
    <property type="component" value="Unassembled WGS sequence"/>
</dbReference>
<accession>A0A0C9UN84</accession>
<evidence type="ECO:0000313" key="1">
    <source>
        <dbReference type="EMBL" id="KIJ26765.1"/>
    </source>
</evidence>
<name>A0A0C9UN84_SPHS4</name>
<dbReference type="HOGENOM" id="CLU_2039553_0_0_1"/>
<evidence type="ECO:0000313" key="2">
    <source>
        <dbReference type="Proteomes" id="UP000054279"/>
    </source>
</evidence>
<proteinExistence type="predicted"/>
<gene>
    <name evidence="1" type="ORF">M422DRAFT_272103</name>
</gene>
<dbReference type="EMBL" id="KN837357">
    <property type="protein sequence ID" value="KIJ26765.1"/>
    <property type="molecule type" value="Genomic_DNA"/>
</dbReference>